<evidence type="ECO:0000313" key="2">
    <source>
        <dbReference type="EMBL" id="TWF74113.1"/>
    </source>
</evidence>
<feature type="chain" id="PRO_5039709089" evidence="1">
    <location>
        <begin position="22"/>
        <end position="303"/>
    </location>
</feature>
<dbReference type="AlphaFoldDB" id="A0A561SGZ9"/>
<dbReference type="EMBL" id="VIWV01000002">
    <property type="protein sequence ID" value="TWF74113.1"/>
    <property type="molecule type" value="Genomic_DNA"/>
</dbReference>
<dbReference type="PANTHER" id="PTHR39335:SF1">
    <property type="entry name" value="BLL4220 PROTEIN"/>
    <property type="match status" value="1"/>
</dbReference>
<keyword evidence="3" id="KW-1185">Reference proteome</keyword>
<protein>
    <submittedName>
        <fullName evidence="2">Secreted repeat protein with Y-X4-D motif</fullName>
    </submittedName>
</protein>
<dbReference type="Proteomes" id="UP000316603">
    <property type="component" value="Unassembled WGS sequence"/>
</dbReference>
<feature type="signal peptide" evidence="1">
    <location>
        <begin position="1"/>
        <end position="21"/>
    </location>
</feature>
<evidence type="ECO:0000256" key="1">
    <source>
        <dbReference type="SAM" id="SignalP"/>
    </source>
</evidence>
<comment type="caution">
    <text evidence="2">The sequence shown here is derived from an EMBL/GenBank/DDBJ whole genome shotgun (WGS) entry which is preliminary data.</text>
</comment>
<keyword evidence="1" id="KW-0732">Signal</keyword>
<dbReference type="PANTHER" id="PTHR39335">
    <property type="entry name" value="BLL4220 PROTEIN"/>
    <property type="match status" value="1"/>
</dbReference>
<dbReference type="Pfam" id="PF03640">
    <property type="entry name" value="Lipoprotein_15"/>
    <property type="match status" value="2"/>
</dbReference>
<dbReference type="GO" id="GO:0043448">
    <property type="term" value="P:alkane catabolic process"/>
    <property type="evidence" value="ECO:0007669"/>
    <property type="project" value="TreeGrafter"/>
</dbReference>
<proteinExistence type="predicted"/>
<dbReference type="PROSITE" id="PS51257">
    <property type="entry name" value="PROKAR_LIPOPROTEIN"/>
    <property type="match status" value="1"/>
</dbReference>
<accession>A0A561SGZ9</accession>
<dbReference type="InterPro" id="IPR005297">
    <property type="entry name" value="Lipoprotein_repeat"/>
</dbReference>
<dbReference type="RefSeq" id="WP_145872418.1">
    <property type="nucleotide sequence ID" value="NZ_BNCE01000035.1"/>
</dbReference>
<sequence length="303" mass="30912">MIRTRMMAVIAATTGALLLSACGGSTDDGAAAEKPQQSAAAASDGKNFEFLAGTAKQNGADLRTGDGAPDAAPQVAAKSKRPVVRQWVQPTAKQHPELGEIVVNGNGFTLYRFDKDTASPSKSNCFNACAANWPPYLIAPGGKVHFKIDPSQVGFIPRDGAFQVTIGGWPVYLFSGDTKAGQTNGQGKDNGTWAAVTPEGEKAGGGAVAPSEPPAETIGGENPAVQPATSGVFFDTPNFGEPAEGITGPGCKPVRFPGSVSILGSAKVWAGDNCTGKSATITSSVTDLNSLGLGTIKSIRFAG</sequence>
<gene>
    <name evidence="2" type="ORF">FHX78_12145</name>
</gene>
<dbReference type="OrthoDB" id="597632at2"/>
<organism evidence="2 3">
    <name type="scientific">Streptomyces capillispiralis</name>
    <dbReference type="NCBI Taxonomy" id="68182"/>
    <lineage>
        <taxon>Bacteria</taxon>
        <taxon>Bacillati</taxon>
        <taxon>Actinomycetota</taxon>
        <taxon>Actinomycetes</taxon>
        <taxon>Kitasatosporales</taxon>
        <taxon>Streptomycetaceae</taxon>
        <taxon>Streptomyces</taxon>
    </lineage>
</organism>
<evidence type="ECO:0000313" key="3">
    <source>
        <dbReference type="Proteomes" id="UP000316603"/>
    </source>
</evidence>
<reference evidence="2 3" key="1">
    <citation type="submission" date="2019-06" db="EMBL/GenBank/DDBJ databases">
        <title>Sequencing the genomes of 1000 actinobacteria strains.</title>
        <authorList>
            <person name="Klenk H.-P."/>
        </authorList>
    </citation>
    <scope>NUCLEOTIDE SEQUENCE [LARGE SCALE GENOMIC DNA]</scope>
    <source>
        <strain evidence="2 3">DSM 41695</strain>
    </source>
</reference>
<name>A0A561SGZ9_9ACTN</name>